<feature type="transmembrane region" description="Helical" evidence="1">
    <location>
        <begin position="102"/>
        <end position="124"/>
    </location>
</feature>
<evidence type="ECO:0008006" key="4">
    <source>
        <dbReference type="Google" id="ProtNLM"/>
    </source>
</evidence>
<accession>A0ABR9IZI0</accession>
<protein>
    <recommendedName>
        <fullName evidence="4">DUF1109 domain-containing protein</fullName>
    </recommendedName>
</protein>
<gene>
    <name evidence="2" type="ORF">H4W29_005855</name>
</gene>
<reference evidence="2 3" key="1">
    <citation type="submission" date="2020-10" db="EMBL/GenBank/DDBJ databases">
        <title>Sequencing the genomes of 1000 actinobacteria strains.</title>
        <authorList>
            <person name="Klenk H.-P."/>
        </authorList>
    </citation>
    <scope>NUCLEOTIDE SEQUENCE [LARGE SCALE GENOMIC DNA]</scope>
    <source>
        <strain evidence="2 3">DSM 7307</strain>
    </source>
</reference>
<evidence type="ECO:0000313" key="3">
    <source>
        <dbReference type="Proteomes" id="UP000620262"/>
    </source>
</evidence>
<dbReference type="Proteomes" id="UP000620262">
    <property type="component" value="Unassembled WGS sequence"/>
</dbReference>
<name>A0ABR9IZI0_RHIVS</name>
<dbReference type="RefSeq" id="WP_192732180.1">
    <property type="nucleotide sequence ID" value="NZ_BAAAVL010000010.1"/>
</dbReference>
<sequence length="177" mass="19454">MLNFLVSNWHFPPVPVLFAIGSVWAWLHEKNKPKGWMLAPMTSIIVLSYLYGNIVPMLFIRTPLSMTLAATGTVVPTVFWSLTLIRRQRVEIGNPEYSDIQLFLGAIGGLAVGAIGTYAVAFAPSQCSNTKCEVGVSLFGPLDFAAAWFASMWCGWMASFSLLILYGIASRSLSSRR</sequence>
<keyword evidence="1" id="KW-0472">Membrane</keyword>
<feature type="transmembrane region" description="Helical" evidence="1">
    <location>
        <begin position="144"/>
        <end position="169"/>
    </location>
</feature>
<feature type="transmembrane region" description="Helical" evidence="1">
    <location>
        <begin position="35"/>
        <end position="52"/>
    </location>
</feature>
<proteinExistence type="predicted"/>
<comment type="caution">
    <text evidence="2">The sequence shown here is derived from an EMBL/GenBank/DDBJ whole genome shotgun (WGS) entry which is preliminary data.</text>
</comment>
<feature type="transmembrane region" description="Helical" evidence="1">
    <location>
        <begin position="64"/>
        <end position="82"/>
    </location>
</feature>
<feature type="transmembrane region" description="Helical" evidence="1">
    <location>
        <begin position="12"/>
        <end position="28"/>
    </location>
</feature>
<keyword evidence="1" id="KW-1133">Transmembrane helix</keyword>
<evidence type="ECO:0000313" key="2">
    <source>
        <dbReference type="EMBL" id="MBE1508610.1"/>
    </source>
</evidence>
<keyword evidence="1" id="KW-0812">Transmembrane</keyword>
<evidence type="ECO:0000256" key="1">
    <source>
        <dbReference type="SAM" id="Phobius"/>
    </source>
</evidence>
<keyword evidence="3" id="KW-1185">Reference proteome</keyword>
<organism evidence="2 3">
    <name type="scientific">Rhizobium viscosum</name>
    <name type="common">Arthrobacter viscosus</name>
    <dbReference type="NCBI Taxonomy" id="1673"/>
    <lineage>
        <taxon>Bacteria</taxon>
        <taxon>Pseudomonadati</taxon>
        <taxon>Pseudomonadota</taxon>
        <taxon>Alphaproteobacteria</taxon>
        <taxon>Hyphomicrobiales</taxon>
        <taxon>Rhizobiaceae</taxon>
        <taxon>Rhizobium/Agrobacterium group</taxon>
        <taxon>Rhizobium</taxon>
    </lineage>
</organism>
<dbReference type="EMBL" id="JADBEC010000002">
    <property type="protein sequence ID" value="MBE1508610.1"/>
    <property type="molecule type" value="Genomic_DNA"/>
</dbReference>